<dbReference type="Proteomes" id="UP000562027">
    <property type="component" value="Unassembled WGS sequence"/>
</dbReference>
<reference evidence="4 5" key="1">
    <citation type="submission" date="2020-08" db="EMBL/GenBank/DDBJ databases">
        <title>Functional genomics of gut bacteria from endangered species of beetles.</title>
        <authorList>
            <person name="Carlos-Shanley C."/>
        </authorList>
    </citation>
    <scope>NUCLEOTIDE SEQUENCE [LARGE SCALE GENOMIC DNA]</scope>
    <source>
        <strain evidence="4 5">S00239</strain>
    </source>
</reference>
<evidence type="ECO:0000313" key="4">
    <source>
        <dbReference type="EMBL" id="MBB4843591.1"/>
    </source>
</evidence>
<keyword evidence="1" id="KW-0902">Two-component regulatory system</keyword>
<dbReference type="GO" id="GO:0000160">
    <property type="term" value="P:phosphorelay signal transduction system"/>
    <property type="evidence" value="ECO:0007669"/>
    <property type="project" value="UniProtKB-KW"/>
</dbReference>
<dbReference type="PANTHER" id="PTHR28242:SF52">
    <property type="entry name" value="PHOSPHORELAY INTERMEDIATE PROTEIN YPD1"/>
    <property type="match status" value="1"/>
</dbReference>
<dbReference type="SUPFAM" id="SSF47226">
    <property type="entry name" value="Histidine-containing phosphotransfer domain, HPT domain"/>
    <property type="match status" value="1"/>
</dbReference>
<evidence type="ECO:0000313" key="5">
    <source>
        <dbReference type="Proteomes" id="UP000562027"/>
    </source>
</evidence>
<dbReference type="RefSeq" id="WP_184299021.1">
    <property type="nucleotide sequence ID" value="NZ_JACHLP010000004.1"/>
</dbReference>
<evidence type="ECO:0000256" key="2">
    <source>
        <dbReference type="PROSITE-ProRule" id="PRU00110"/>
    </source>
</evidence>
<dbReference type="Gene3D" id="1.20.120.160">
    <property type="entry name" value="HPT domain"/>
    <property type="match status" value="1"/>
</dbReference>
<organism evidence="4 5">
    <name type="scientific">Roseateles oligotrophus</name>
    <dbReference type="NCBI Taxonomy" id="1769250"/>
    <lineage>
        <taxon>Bacteria</taxon>
        <taxon>Pseudomonadati</taxon>
        <taxon>Pseudomonadota</taxon>
        <taxon>Betaproteobacteria</taxon>
        <taxon>Burkholderiales</taxon>
        <taxon>Sphaerotilaceae</taxon>
        <taxon>Roseateles</taxon>
    </lineage>
</organism>
<dbReference type="InterPro" id="IPR036641">
    <property type="entry name" value="HPT_dom_sf"/>
</dbReference>
<dbReference type="EMBL" id="JACHLP010000004">
    <property type="protein sequence ID" value="MBB4843591.1"/>
    <property type="molecule type" value="Genomic_DNA"/>
</dbReference>
<keyword evidence="2" id="KW-0597">Phosphoprotein</keyword>
<protein>
    <submittedName>
        <fullName evidence="4">HPt (Histidine-containing phosphotransfer) domain-containing protein</fullName>
    </submittedName>
</protein>
<dbReference type="PROSITE" id="PS50894">
    <property type="entry name" value="HPT"/>
    <property type="match status" value="1"/>
</dbReference>
<name>A0A840L733_9BURK</name>
<evidence type="ECO:0000259" key="3">
    <source>
        <dbReference type="PROSITE" id="PS50894"/>
    </source>
</evidence>
<dbReference type="GO" id="GO:0043424">
    <property type="term" value="F:protein histidine kinase binding"/>
    <property type="evidence" value="ECO:0007669"/>
    <property type="project" value="InterPro"/>
</dbReference>
<dbReference type="GO" id="GO:0009927">
    <property type="term" value="F:histidine phosphotransfer kinase activity"/>
    <property type="evidence" value="ECO:0007669"/>
    <property type="project" value="InterPro"/>
</dbReference>
<dbReference type="GO" id="GO:0005737">
    <property type="term" value="C:cytoplasm"/>
    <property type="evidence" value="ECO:0007669"/>
    <property type="project" value="TreeGrafter"/>
</dbReference>
<feature type="modified residue" description="Phosphohistidine" evidence="2">
    <location>
        <position position="76"/>
    </location>
</feature>
<dbReference type="AlphaFoldDB" id="A0A840L733"/>
<sequence length="135" mass="14878">MTNQNRAVPPVSETALPACLDPQSLARLHELDPDGHNKLVERVIDAYLKSLDKLVPELQKARQTPPDFNVMRHVCHTLKSSSAALGALQLSERCAEVEQMVRNGQTGGIETRLDLMLEGLAEVQQALTTLLKSQQ</sequence>
<evidence type="ECO:0000256" key="1">
    <source>
        <dbReference type="ARBA" id="ARBA00023012"/>
    </source>
</evidence>
<dbReference type="SMART" id="SM00073">
    <property type="entry name" value="HPT"/>
    <property type="match status" value="1"/>
</dbReference>
<keyword evidence="5" id="KW-1185">Reference proteome</keyword>
<dbReference type="InterPro" id="IPR008207">
    <property type="entry name" value="Sig_transdc_His_kin_Hpt_dom"/>
</dbReference>
<feature type="domain" description="HPt" evidence="3">
    <location>
        <begin position="36"/>
        <end position="134"/>
    </location>
</feature>
<dbReference type="InterPro" id="IPR045871">
    <property type="entry name" value="AHP1-5/YPD1"/>
</dbReference>
<dbReference type="PANTHER" id="PTHR28242">
    <property type="entry name" value="PHOSPHORELAY INTERMEDIATE PROTEIN YPD1"/>
    <property type="match status" value="1"/>
</dbReference>
<gene>
    <name evidence="4" type="ORF">HNP55_002114</name>
</gene>
<dbReference type="Pfam" id="PF01627">
    <property type="entry name" value="Hpt"/>
    <property type="match status" value="1"/>
</dbReference>
<accession>A0A840L733</accession>
<proteinExistence type="predicted"/>
<comment type="caution">
    <text evidence="4">The sequence shown here is derived from an EMBL/GenBank/DDBJ whole genome shotgun (WGS) entry which is preliminary data.</text>
</comment>